<accession>A0ABR1SAM3</accession>
<evidence type="ECO:0000313" key="3">
    <source>
        <dbReference type="Proteomes" id="UP001396898"/>
    </source>
</evidence>
<dbReference type="EMBL" id="JAQQWI010000007">
    <property type="protein sequence ID" value="KAK8028393.1"/>
    <property type="molecule type" value="Genomic_DNA"/>
</dbReference>
<proteinExistence type="predicted"/>
<reference evidence="2 3" key="1">
    <citation type="submission" date="2023-01" db="EMBL/GenBank/DDBJ databases">
        <title>Analysis of 21 Apiospora genomes using comparative genomics revels a genus with tremendous synthesis potential of carbohydrate active enzymes and secondary metabolites.</title>
        <authorList>
            <person name="Sorensen T."/>
        </authorList>
    </citation>
    <scope>NUCLEOTIDE SEQUENCE [LARGE SCALE GENOMIC DNA]</scope>
    <source>
        <strain evidence="2 3">CBS 20057</strain>
    </source>
</reference>
<keyword evidence="3" id="KW-1185">Reference proteome</keyword>
<organism evidence="2 3">
    <name type="scientific">Apiospora marii</name>
    <dbReference type="NCBI Taxonomy" id="335849"/>
    <lineage>
        <taxon>Eukaryota</taxon>
        <taxon>Fungi</taxon>
        <taxon>Dikarya</taxon>
        <taxon>Ascomycota</taxon>
        <taxon>Pezizomycotina</taxon>
        <taxon>Sordariomycetes</taxon>
        <taxon>Xylariomycetidae</taxon>
        <taxon>Amphisphaeriales</taxon>
        <taxon>Apiosporaceae</taxon>
        <taxon>Apiospora</taxon>
    </lineage>
</organism>
<dbReference type="Proteomes" id="UP001396898">
    <property type="component" value="Unassembled WGS sequence"/>
</dbReference>
<feature type="chain" id="PRO_5046420195" evidence="1">
    <location>
        <begin position="27"/>
        <end position="192"/>
    </location>
</feature>
<feature type="signal peptide" evidence="1">
    <location>
        <begin position="1"/>
        <end position="26"/>
    </location>
</feature>
<gene>
    <name evidence="2" type="ORF">PG991_005449</name>
</gene>
<dbReference type="PANTHER" id="PTHR35605">
    <property type="entry name" value="ECP2 EFFECTOR PROTEIN DOMAIN-CONTAINING PROTEIN-RELATED"/>
    <property type="match status" value="1"/>
</dbReference>
<evidence type="ECO:0000256" key="1">
    <source>
        <dbReference type="SAM" id="SignalP"/>
    </source>
</evidence>
<evidence type="ECO:0000313" key="2">
    <source>
        <dbReference type="EMBL" id="KAK8028393.1"/>
    </source>
</evidence>
<name>A0ABR1SAM3_9PEZI</name>
<keyword evidence="1" id="KW-0732">Signal</keyword>
<protein>
    <submittedName>
        <fullName evidence="2">Uncharacterized protein</fullName>
    </submittedName>
</protein>
<dbReference type="PANTHER" id="PTHR35605:SF1">
    <property type="entry name" value="ECP2 EFFECTOR PROTEIN DOMAIN-CONTAINING PROTEIN-RELATED"/>
    <property type="match status" value="1"/>
</dbReference>
<comment type="caution">
    <text evidence="2">The sequence shown here is derived from an EMBL/GenBank/DDBJ whole genome shotgun (WGS) entry which is preliminary data.</text>
</comment>
<sequence length="192" mass="20727">MQVVSIGALAAALVGLLLNPIKVVGAESPIPGYGVDILQWKVEVAPGQTEVLNGTVQQVYQQILHINPKFQLGDTHLRSRGVQPQRRTPIHCNIWETGFRWALQDGINYLRGVGGVPSNGPGPGNFGQVSCSWSSAIWWCNDSPSPKTLGSWDMIADSAQVILDSCFPIDDTIAGQNFESGNWSTIARGNDC</sequence>